<dbReference type="EMBL" id="BKCJ010224166">
    <property type="protein sequence ID" value="GEY93640.1"/>
    <property type="molecule type" value="Genomic_DNA"/>
</dbReference>
<name>A0A699HWW5_TANCI</name>
<protein>
    <submittedName>
        <fullName evidence="1">Uncharacterized protein</fullName>
    </submittedName>
</protein>
<proteinExistence type="predicted"/>
<gene>
    <name evidence="1" type="ORF">Tci_465614</name>
</gene>
<sequence length="177" mass="19663">ANCSGEKWCKVVGVVKVAGRGALEVGGKYCALYSNLNVVILPEDLVIYPLLPNGVSLTRVACDPGDYYASLPNSKQMSYSTFTNLTYAHESCKEMKACYRECKKELGHPCSTPNVEPASSAIFIREFVKLFDKRYPYMDNVARAYLLDPFELQNVMPSEIGRSLGQRPRATPTTLYA</sequence>
<reference evidence="1" key="1">
    <citation type="journal article" date="2019" name="Sci. Rep.">
        <title>Draft genome of Tanacetum cinerariifolium, the natural source of mosquito coil.</title>
        <authorList>
            <person name="Yamashiro T."/>
            <person name="Shiraishi A."/>
            <person name="Satake H."/>
            <person name="Nakayama K."/>
        </authorList>
    </citation>
    <scope>NUCLEOTIDE SEQUENCE</scope>
</reference>
<comment type="caution">
    <text evidence="1">The sequence shown here is derived from an EMBL/GenBank/DDBJ whole genome shotgun (WGS) entry which is preliminary data.</text>
</comment>
<evidence type="ECO:0000313" key="1">
    <source>
        <dbReference type="EMBL" id="GEY93640.1"/>
    </source>
</evidence>
<feature type="non-terminal residue" evidence="1">
    <location>
        <position position="1"/>
    </location>
</feature>
<organism evidence="1">
    <name type="scientific">Tanacetum cinerariifolium</name>
    <name type="common">Dalmatian daisy</name>
    <name type="synonym">Chrysanthemum cinerariifolium</name>
    <dbReference type="NCBI Taxonomy" id="118510"/>
    <lineage>
        <taxon>Eukaryota</taxon>
        <taxon>Viridiplantae</taxon>
        <taxon>Streptophyta</taxon>
        <taxon>Embryophyta</taxon>
        <taxon>Tracheophyta</taxon>
        <taxon>Spermatophyta</taxon>
        <taxon>Magnoliopsida</taxon>
        <taxon>eudicotyledons</taxon>
        <taxon>Gunneridae</taxon>
        <taxon>Pentapetalae</taxon>
        <taxon>asterids</taxon>
        <taxon>campanulids</taxon>
        <taxon>Asterales</taxon>
        <taxon>Asteraceae</taxon>
        <taxon>Asteroideae</taxon>
        <taxon>Anthemideae</taxon>
        <taxon>Anthemidinae</taxon>
        <taxon>Tanacetum</taxon>
    </lineage>
</organism>
<dbReference type="AlphaFoldDB" id="A0A699HWW5"/>
<accession>A0A699HWW5</accession>